<evidence type="ECO:0000256" key="1">
    <source>
        <dbReference type="SAM" id="MobiDB-lite"/>
    </source>
</evidence>
<reference evidence="2" key="1">
    <citation type="submission" date="2020-05" db="UniProtKB">
        <authorList>
            <consortium name="EnsemblMetazoa"/>
        </authorList>
    </citation>
    <scope>IDENTIFICATION</scope>
    <source>
        <strain evidence="2">USDA</strain>
    </source>
</reference>
<dbReference type="KEGG" id="scac:106089229"/>
<dbReference type="OrthoDB" id="7857195at2759"/>
<accession>A0A1I8Q1N7</accession>
<proteinExistence type="predicted"/>
<feature type="region of interest" description="Disordered" evidence="1">
    <location>
        <begin position="95"/>
        <end position="239"/>
    </location>
</feature>
<dbReference type="AlphaFoldDB" id="A0A1I8Q1N7"/>
<feature type="compositionally biased region" description="Basic residues" evidence="1">
    <location>
        <begin position="207"/>
        <end position="239"/>
    </location>
</feature>
<gene>
    <name evidence="2" type="primary">106089229</name>
</gene>
<organism evidence="2 3">
    <name type="scientific">Stomoxys calcitrans</name>
    <name type="common">Stable fly</name>
    <name type="synonym">Conops calcitrans</name>
    <dbReference type="NCBI Taxonomy" id="35570"/>
    <lineage>
        <taxon>Eukaryota</taxon>
        <taxon>Metazoa</taxon>
        <taxon>Ecdysozoa</taxon>
        <taxon>Arthropoda</taxon>
        <taxon>Hexapoda</taxon>
        <taxon>Insecta</taxon>
        <taxon>Pterygota</taxon>
        <taxon>Neoptera</taxon>
        <taxon>Endopterygota</taxon>
        <taxon>Diptera</taxon>
        <taxon>Brachycera</taxon>
        <taxon>Muscomorpha</taxon>
        <taxon>Muscoidea</taxon>
        <taxon>Muscidae</taxon>
        <taxon>Stomoxys</taxon>
    </lineage>
</organism>
<dbReference type="VEuPathDB" id="VectorBase:SCAU013039"/>
<protein>
    <submittedName>
        <fullName evidence="2">Uncharacterized protein</fullName>
    </submittedName>
</protein>
<evidence type="ECO:0000313" key="3">
    <source>
        <dbReference type="Proteomes" id="UP000095300"/>
    </source>
</evidence>
<dbReference type="EnsemblMetazoa" id="SCAU013039-RA">
    <property type="protein sequence ID" value="SCAU013039-PA"/>
    <property type="gene ID" value="SCAU013039"/>
</dbReference>
<feature type="compositionally biased region" description="Basic residues" evidence="1">
    <location>
        <begin position="133"/>
        <end position="143"/>
    </location>
</feature>
<evidence type="ECO:0000313" key="2">
    <source>
        <dbReference type="EnsemblMetazoa" id="SCAU013039-PA"/>
    </source>
</evidence>
<feature type="compositionally biased region" description="Acidic residues" evidence="1">
    <location>
        <begin position="150"/>
        <end position="167"/>
    </location>
</feature>
<keyword evidence="3" id="KW-1185">Reference proteome</keyword>
<dbReference type="Proteomes" id="UP000095300">
    <property type="component" value="Unassembled WGS sequence"/>
</dbReference>
<name>A0A1I8Q1N7_STOCA</name>
<sequence>MENLNAFILPRVLQMVNNTPDLCQPLDNVCVTIKRCLAAETNGPIRFTKVDKAVKEALKVGENLGIVMLKEDMVKLPFKINSGVPMPRIREAVEVSNSNLEIEDDSLEDENAEDEEVEYNPPASTSSAIPSRQMRKQSKKTYYKMKADPEGEDESAEDESAEDDELDNGPPALTSFAISSGQRSRKSKKQNSRMNDDPEDCYGRGTMRQRRAGRPKRGKSQNRSRSRSSRRRGSRRRRS</sequence>
<feature type="compositionally biased region" description="Acidic residues" evidence="1">
    <location>
        <begin position="101"/>
        <end position="118"/>
    </location>
</feature>